<evidence type="ECO:0000256" key="4">
    <source>
        <dbReference type="ARBA" id="ARBA00023136"/>
    </source>
</evidence>
<feature type="transmembrane region" description="Helical" evidence="5">
    <location>
        <begin position="128"/>
        <end position="152"/>
    </location>
</feature>
<keyword evidence="4 5" id="KW-0472">Membrane</keyword>
<proteinExistence type="predicted"/>
<feature type="transmembrane region" description="Helical" evidence="5">
    <location>
        <begin position="72"/>
        <end position="95"/>
    </location>
</feature>
<organism evidence="7 8">
    <name type="scientific">Blastococcus carthaginiensis</name>
    <dbReference type="NCBI Taxonomy" id="3050034"/>
    <lineage>
        <taxon>Bacteria</taxon>
        <taxon>Bacillati</taxon>
        <taxon>Actinomycetota</taxon>
        <taxon>Actinomycetes</taxon>
        <taxon>Geodermatophilales</taxon>
        <taxon>Geodermatophilaceae</taxon>
        <taxon>Blastococcus</taxon>
    </lineage>
</organism>
<keyword evidence="2 5" id="KW-0812">Transmembrane</keyword>
<evidence type="ECO:0000313" key="7">
    <source>
        <dbReference type="EMBL" id="MDP5183795.1"/>
    </source>
</evidence>
<keyword evidence="8" id="KW-1185">Reference proteome</keyword>
<feature type="transmembrane region" description="Helical" evidence="5">
    <location>
        <begin position="369"/>
        <end position="386"/>
    </location>
</feature>
<evidence type="ECO:0000256" key="2">
    <source>
        <dbReference type="ARBA" id="ARBA00022692"/>
    </source>
</evidence>
<keyword evidence="3 5" id="KW-1133">Transmembrane helix</keyword>
<feature type="transmembrane region" description="Helical" evidence="5">
    <location>
        <begin position="247"/>
        <end position="267"/>
    </location>
</feature>
<dbReference type="GO" id="GO:0016874">
    <property type="term" value="F:ligase activity"/>
    <property type="evidence" value="ECO:0007669"/>
    <property type="project" value="UniProtKB-KW"/>
</dbReference>
<feature type="transmembrane region" description="Helical" evidence="5">
    <location>
        <begin position="333"/>
        <end position="357"/>
    </location>
</feature>
<accession>A0ABT9IDY6</accession>
<dbReference type="PANTHER" id="PTHR37422:SF13">
    <property type="entry name" value="LIPOPOLYSACCHARIDE BIOSYNTHESIS PROTEIN PA4999-RELATED"/>
    <property type="match status" value="1"/>
</dbReference>
<gene>
    <name evidence="7" type="ORF">QOZ88_14240</name>
</gene>
<evidence type="ECO:0000313" key="8">
    <source>
        <dbReference type="Proteomes" id="UP001233673"/>
    </source>
</evidence>
<feature type="transmembrane region" description="Helical" evidence="5">
    <location>
        <begin position="224"/>
        <end position="240"/>
    </location>
</feature>
<sequence>MALSPLLGAYVIACFRDPVRYALPPYAVLIPFGSSFKVFPGAFGGISSLLGLLLGAALLIQLVTTRWGSARIPLAIPVWLAFLALSGFSLFWSIAPGATFLDLRILASNVVLLVALVLTRFDHRTLRLFATSLMAGGVAVVGYGLVQMTLLGGLPGKRTGPGDGPPRFGDDLLGANNEAAALLLPLAVAASRTLTESGRSRLLHGAATLLLLLGILMTGSRGGLLSAFVVFAVVLWLGIAPRARKAVIATSVVVLIALALMFQPFGFGRRQVENSTNSSGRTDIWMVGAQACPLYCLGGAGWGAFPTVYQQELSSTPEARVQPRGATFEPHSIFLLAVIEVGLPGLVIMVLGLAVALLSAWRLPAAMRAPPMAALLGTCVSSFFLSNINYKFFWAVIAYVAVSETVAAATQERAEPARPAVGGLVPAQQEVQ</sequence>
<dbReference type="Pfam" id="PF04932">
    <property type="entry name" value="Wzy_C"/>
    <property type="match status" value="1"/>
</dbReference>
<dbReference type="EMBL" id="JASNFN010000016">
    <property type="protein sequence ID" value="MDP5183795.1"/>
    <property type="molecule type" value="Genomic_DNA"/>
</dbReference>
<dbReference type="InterPro" id="IPR051533">
    <property type="entry name" value="WaaL-like"/>
</dbReference>
<feature type="transmembrane region" description="Helical" evidence="5">
    <location>
        <begin position="38"/>
        <end position="60"/>
    </location>
</feature>
<name>A0ABT9IDY6_9ACTN</name>
<feature type="domain" description="O-antigen ligase-related" evidence="6">
    <location>
        <begin position="207"/>
        <end position="349"/>
    </location>
</feature>
<comment type="subcellular location">
    <subcellularLocation>
        <location evidence="1">Membrane</location>
        <topology evidence="1">Multi-pass membrane protein</topology>
    </subcellularLocation>
</comment>
<comment type="caution">
    <text evidence="7">The sequence shown here is derived from an EMBL/GenBank/DDBJ whole genome shotgun (WGS) entry which is preliminary data.</text>
</comment>
<dbReference type="PANTHER" id="PTHR37422">
    <property type="entry name" value="TEICHURONIC ACID BIOSYNTHESIS PROTEIN TUAE"/>
    <property type="match status" value="1"/>
</dbReference>
<evidence type="ECO:0000256" key="5">
    <source>
        <dbReference type="SAM" id="Phobius"/>
    </source>
</evidence>
<dbReference type="RefSeq" id="WP_306000402.1">
    <property type="nucleotide sequence ID" value="NZ_JASNFN010000016.1"/>
</dbReference>
<keyword evidence="7" id="KW-0436">Ligase</keyword>
<evidence type="ECO:0000256" key="3">
    <source>
        <dbReference type="ARBA" id="ARBA00022989"/>
    </source>
</evidence>
<evidence type="ECO:0000256" key="1">
    <source>
        <dbReference type="ARBA" id="ARBA00004141"/>
    </source>
</evidence>
<reference evidence="8" key="1">
    <citation type="submission" date="2023-05" db="EMBL/GenBank/DDBJ databases">
        <title>Draft genome of Pseudofrankia sp. BMG5.37.</title>
        <authorList>
            <person name="Gtari M."/>
            <person name="Ghodhbane F."/>
            <person name="Sbissi I."/>
        </authorList>
    </citation>
    <scope>NUCLEOTIDE SEQUENCE [LARGE SCALE GENOMIC DNA]</scope>
    <source>
        <strain evidence="8">BMG 814</strain>
    </source>
</reference>
<evidence type="ECO:0000259" key="6">
    <source>
        <dbReference type="Pfam" id="PF04932"/>
    </source>
</evidence>
<dbReference type="InterPro" id="IPR007016">
    <property type="entry name" value="O-antigen_ligase-rel_domated"/>
</dbReference>
<feature type="transmembrane region" description="Helical" evidence="5">
    <location>
        <begin position="101"/>
        <end position="121"/>
    </location>
</feature>
<dbReference type="Proteomes" id="UP001233673">
    <property type="component" value="Unassembled WGS sequence"/>
</dbReference>
<protein>
    <submittedName>
        <fullName evidence="7">O-antigen ligase family protein</fullName>
    </submittedName>
</protein>